<dbReference type="AlphaFoldDB" id="A0A6G5QHG5"/>
<accession>A0A6G5QHG5</accession>
<evidence type="ECO:0008006" key="3">
    <source>
        <dbReference type="Google" id="ProtNLM"/>
    </source>
</evidence>
<protein>
    <recommendedName>
        <fullName evidence="3">Phage protein</fullName>
    </recommendedName>
</protein>
<dbReference type="RefSeq" id="WP_216658168.1">
    <property type="nucleotide sequence ID" value="NZ_CP012542.1"/>
</dbReference>
<reference evidence="1 2" key="1">
    <citation type="submission" date="2016-07" db="EMBL/GenBank/DDBJ databases">
        <title>Comparative genomics of the Campylobacter concisus group.</title>
        <authorList>
            <person name="Miller W.G."/>
            <person name="Yee E."/>
            <person name="Chapman M.H."/>
            <person name="Huynh S."/>
            <person name="Bono J.L."/>
            <person name="On S.L.W."/>
            <person name="StLeger J."/>
            <person name="Foster G."/>
            <person name="Parker C.T."/>
        </authorList>
    </citation>
    <scope>NUCLEOTIDE SEQUENCE [LARGE SCALE GENOMIC DNA]</scope>
    <source>
        <strain evidence="1 2">CCUG 21559</strain>
    </source>
</reference>
<evidence type="ECO:0000313" key="1">
    <source>
        <dbReference type="EMBL" id="QCD44946.1"/>
    </source>
</evidence>
<name>A0A6G5QHG5_9BACT</name>
<organism evidence="1 2">
    <name type="scientific">Campylobacter mucosalis CCUG 21559</name>
    <dbReference type="NCBI Taxonomy" id="1032067"/>
    <lineage>
        <taxon>Bacteria</taxon>
        <taxon>Pseudomonadati</taxon>
        <taxon>Campylobacterota</taxon>
        <taxon>Epsilonproteobacteria</taxon>
        <taxon>Campylobacterales</taxon>
        <taxon>Campylobacteraceae</taxon>
        <taxon>Campylobacter</taxon>
    </lineage>
</organism>
<dbReference type="EMBL" id="CP012542">
    <property type="protein sequence ID" value="QCD44946.1"/>
    <property type="molecule type" value="Genomic_DNA"/>
</dbReference>
<sequence>MKTTLKDLNNHLFEMMEKIKDEGLKGDELKEELARAQIVDEIAGKIIDVHALNMKTAQFFVENGAMTAKEAIKELGAKTTQPFIEVK</sequence>
<proteinExistence type="predicted"/>
<gene>
    <name evidence="1" type="ORF">CMUC_1172</name>
</gene>
<keyword evidence="2" id="KW-1185">Reference proteome</keyword>
<evidence type="ECO:0000313" key="2">
    <source>
        <dbReference type="Proteomes" id="UP000503264"/>
    </source>
</evidence>
<dbReference type="Proteomes" id="UP000503264">
    <property type="component" value="Chromosome"/>
</dbReference>